<dbReference type="OrthoDB" id="20172at2759"/>
<keyword evidence="4" id="KW-1185">Reference proteome</keyword>
<organism evidence="3 4">
    <name type="scientific">Ceratopteris richardii</name>
    <name type="common">Triangle waterfern</name>
    <dbReference type="NCBI Taxonomy" id="49495"/>
    <lineage>
        <taxon>Eukaryota</taxon>
        <taxon>Viridiplantae</taxon>
        <taxon>Streptophyta</taxon>
        <taxon>Embryophyta</taxon>
        <taxon>Tracheophyta</taxon>
        <taxon>Polypodiopsida</taxon>
        <taxon>Polypodiidae</taxon>
        <taxon>Polypodiales</taxon>
        <taxon>Pteridineae</taxon>
        <taxon>Pteridaceae</taxon>
        <taxon>Parkerioideae</taxon>
        <taxon>Ceratopteris</taxon>
    </lineage>
</organism>
<proteinExistence type="predicted"/>
<feature type="domain" description="C2 NT-type" evidence="2">
    <location>
        <begin position="12"/>
        <end position="171"/>
    </location>
</feature>
<evidence type="ECO:0000259" key="2">
    <source>
        <dbReference type="PROSITE" id="PS51840"/>
    </source>
</evidence>
<accession>A0A8T2RRR9</accession>
<gene>
    <name evidence="3" type="ORF">KP509_25G053100</name>
</gene>
<dbReference type="PANTHER" id="PTHR31344">
    <property type="entry name" value="NUCLEAR PORE COMPLEX PROTEIN NUP205"/>
    <property type="match status" value="1"/>
</dbReference>
<dbReference type="GO" id="GO:0005643">
    <property type="term" value="C:nuclear pore"/>
    <property type="evidence" value="ECO:0007669"/>
    <property type="project" value="InterPro"/>
</dbReference>
<dbReference type="AlphaFoldDB" id="A0A8T2RRR9"/>
<dbReference type="InterPro" id="IPR019448">
    <property type="entry name" value="NT-C2"/>
</dbReference>
<evidence type="ECO:0000313" key="4">
    <source>
        <dbReference type="Proteomes" id="UP000825935"/>
    </source>
</evidence>
<dbReference type="OMA" id="HRADITK"/>
<reference evidence="3" key="1">
    <citation type="submission" date="2021-08" db="EMBL/GenBank/DDBJ databases">
        <title>WGS assembly of Ceratopteris richardii.</title>
        <authorList>
            <person name="Marchant D.B."/>
            <person name="Chen G."/>
            <person name="Jenkins J."/>
            <person name="Shu S."/>
            <person name="Leebens-Mack J."/>
            <person name="Grimwood J."/>
            <person name="Schmutz J."/>
            <person name="Soltis P."/>
            <person name="Soltis D."/>
            <person name="Chen Z.-H."/>
        </authorList>
    </citation>
    <scope>NUCLEOTIDE SEQUENCE</scope>
    <source>
        <strain evidence="3">Whitten #5841</strain>
        <tissue evidence="3">Leaf</tissue>
    </source>
</reference>
<feature type="region of interest" description="Disordered" evidence="1">
    <location>
        <begin position="269"/>
        <end position="298"/>
    </location>
</feature>
<name>A0A8T2RRR9_CERRI</name>
<dbReference type="EMBL" id="CM035430">
    <property type="protein sequence ID" value="KAH7298661.1"/>
    <property type="molecule type" value="Genomic_DNA"/>
</dbReference>
<dbReference type="Pfam" id="PF10358">
    <property type="entry name" value="NT-C2"/>
    <property type="match status" value="1"/>
</dbReference>
<dbReference type="Proteomes" id="UP000825935">
    <property type="component" value="Chromosome 25"/>
</dbReference>
<feature type="compositionally biased region" description="Polar residues" evidence="1">
    <location>
        <begin position="278"/>
        <end position="298"/>
    </location>
</feature>
<evidence type="ECO:0000256" key="1">
    <source>
        <dbReference type="SAM" id="MobiDB-lite"/>
    </source>
</evidence>
<evidence type="ECO:0000313" key="3">
    <source>
        <dbReference type="EMBL" id="KAH7298661.1"/>
    </source>
</evidence>
<dbReference type="InterPro" id="IPR021827">
    <property type="entry name" value="Nup186/Nup192/Nup205"/>
</dbReference>
<dbReference type="PANTHER" id="PTHR31344:SF11">
    <property type="entry name" value="NUCLEOLAR PROTEIN GAR2-LIKE PROTEIN"/>
    <property type="match status" value="1"/>
</dbReference>
<protein>
    <recommendedName>
        <fullName evidence="2">C2 NT-type domain-containing protein</fullName>
    </recommendedName>
</protein>
<sequence length="1042" mass="116318">MVFFFSSLKSRTKRCRFRHARFIYRLHLSEIKPWFSTQQRGALASFLPFSANSFVLRWQRGAHRSGLVRSKSVSEDGVIVFNCHLELPVTFHCSSSSSTFDEKLIHFTLINTDYSDASPLARGSLNLASYRTSVTNDTETVFSARIALVLCQHVSFKALVPHLHLFIIPSPYKAACFGELECRQKAQSLIKCLPTQTLQLLKRKQESSPVSLNYGAAAVPHLRSQNLESDEELTIEAFTDDESSSGQCTPSDRRSPRIHQKINVSTINIKDEDFSDSPPLSSRYSGNQLALTPTSRKASSAEDCASMKTAADFYNSNKEVFIIQSQNPSLTNFNNDRLVCAKDLYLIQTTASLEHSFEPEVKQDTKKIETALMEDQHDRYNYDLTGLLAENQPKCNSRINCSQYSTEAVFLHQNITNQLNESMPLALGLDDLDSELLDVDDDFSVEENMNVLEDARRKFVEGSEKRDAKITRRLLEETRMKLISAEAKLFATSEKLSFLQMNVGALEGELQDAATIEMFIFCTLCEHKESPHSVFTCACYLALLHNFALRNWSQQRKESLIKSTISGILLAIRACGPDLSRLTFWLSNVVVLRHMLTLALDTSLVSSSSDLATGLKNVALDDSRGWNSVESNVSASDRGLQKPDLGNLIDATSFSAALQKVEAFVYVKIVEEVWSQVFAPMICTPAYCSLYQGPENNNGTSIDGSRDHRRASMVFDIEDGMEQNLSIDTWKKAFLDALQKLCPLRFGGKNCTCVPGLFRLVIEDCLARLDVLMFNAILPTDESDPLSQPFFDEELLPIPPGPLTFASGVQLKNVVSTWSTWLTILLEKIMNKTEQPINDESRHFFSFPLLKALADLLMLPKDMIADESVRKEVCPVLTLPAIKRIISVVEPDEFAPEPVSPSLLAALNAEIDMEKWMHGQTEEHGFTATGVAIEPEVVYTSHGTSVKEMIGDALNHAISEWFAEDGSNSDVLLHGLKTMANEFVKDFCKVVSGTPLHPKDADIQKASAALLRRHKLLQELYSSAPMDRASNAADSDGFQDIC</sequence>
<dbReference type="PROSITE" id="PS51840">
    <property type="entry name" value="C2_NT"/>
    <property type="match status" value="1"/>
</dbReference>
<comment type="caution">
    <text evidence="3">The sequence shown here is derived from an EMBL/GenBank/DDBJ whole genome shotgun (WGS) entry which is preliminary data.</text>
</comment>